<protein>
    <submittedName>
        <fullName evidence="1">Ankyrin repeat domain-containing protein 20A2</fullName>
    </submittedName>
</protein>
<organism evidence="1">
    <name type="scientific">Zeugodacus cucurbitae</name>
    <name type="common">Melon fruit fly</name>
    <name type="synonym">Bactrocera cucurbitae</name>
    <dbReference type="NCBI Taxonomy" id="28588"/>
    <lineage>
        <taxon>Eukaryota</taxon>
        <taxon>Metazoa</taxon>
        <taxon>Ecdysozoa</taxon>
        <taxon>Arthropoda</taxon>
        <taxon>Hexapoda</taxon>
        <taxon>Insecta</taxon>
        <taxon>Pterygota</taxon>
        <taxon>Neoptera</taxon>
        <taxon>Endopterygota</taxon>
        <taxon>Diptera</taxon>
        <taxon>Brachycera</taxon>
        <taxon>Muscomorpha</taxon>
        <taxon>Tephritoidea</taxon>
        <taxon>Tephritidae</taxon>
        <taxon>Zeugodacus</taxon>
        <taxon>Zeugodacus</taxon>
    </lineage>
</organism>
<dbReference type="EMBL" id="GBXI01009355">
    <property type="protein sequence ID" value="JAD04937.1"/>
    <property type="molecule type" value="Transcribed_RNA"/>
</dbReference>
<reference evidence="1" key="1">
    <citation type="submission" date="2014-11" db="EMBL/GenBank/DDBJ databases">
        <authorList>
            <person name="Geib S."/>
        </authorList>
    </citation>
    <scope>NUCLEOTIDE SEQUENCE</scope>
</reference>
<name>A0A0A1X1G7_ZEUCU</name>
<evidence type="ECO:0000313" key="1">
    <source>
        <dbReference type="EMBL" id="JAD04937.1"/>
    </source>
</evidence>
<dbReference type="AlphaFoldDB" id="A0A0A1X1G7"/>
<proteinExistence type="predicted"/>
<reference evidence="1" key="2">
    <citation type="journal article" date="2015" name="Gigascience">
        <title>Reconstructing a comprehensive transcriptome assembly of a white-pupal translocated strain of the pest fruit fly Bactrocera cucurbitae.</title>
        <authorList>
            <person name="Sim S.B."/>
            <person name="Calla B."/>
            <person name="Hall B."/>
            <person name="DeRego T."/>
            <person name="Geib S.M."/>
        </authorList>
    </citation>
    <scope>NUCLEOTIDE SEQUENCE</scope>
</reference>
<feature type="non-terminal residue" evidence="1">
    <location>
        <position position="1"/>
    </location>
</feature>
<sequence length="245" mass="27785">GSLHNGGSVKIYTNMVKSTGLLLLCIYLTLKQHIAAQPFQADTKLNELQQPHITKTNEASFVQALEPVIVATLDGVDKYFNTLIAESSRFVADLLKELKALPADDAYVRALTPRLTSMLERLSAAPSNDRNSLIRDIGDMYAEFDNILHSKDEDSKASVLKKVLDKLQLLELNWRVHSAVDDAVRKFRRAFEQFWDTLSDAQQRQHQRLADWYEHFKAGESSKDQLTGLKEFLQMALELVPINQN</sequence>
<accession>A0A0A1X1G7</accession>
<gene>
    <name evidence="1" type="primary">ANKRD20A2</name>
    <name evidence="1" type="ORF">g.20340</name>
</gene>